<evidence type="ECO:0000256" key="1">
    <source>
        <dbReference type="ARBA" id="ARBA00022723"/>
    </source>
</evidence>
<protein>
    <submittedName>
        <fullName evidence="2">Uncharacterized protein</fullName>
    </submittedName>
</protein>
<keyword evidence="3" id="KW-1185">Reference proteome</keyword>
<dbReference type="PROSITE" id="PS00202">
    <property type="entry name" value="RUBREDOXIN"/>
    <property type="match status" value="1"/>
</dbReference>
<proteinExistence type="predicted"/>
<dbReference type="Proteomes" id="UP000215086">
    <property type="component" value="Chromosome"/>
</dbReference>
<gene>
    <name evidence="2" type="ORF">THTE_0974</name>
</gene>
<keyword evidence="1" id="KW-0479">Metal-binding</keyword>
<reference evidence="2 3" key="1">
    <citation type="journal article" name="Front. Microbiol.">
        <title>Sugar Metabolism of the First Thermophilic Planctomycete Thermogutta terrifontis: Comparative Genomic and Transcriptomic Approaches.</title>
        <authorList>
            <person name="Elcheninov A.G."/>
            <person name="Menzel P."/>
            <person name="Gudbergsdottir S.R."/>
            <person name="Slesarev A.I."/>
            <person name="Kadnikov V.V."/>
            <person name="Krogh A."/>
            <person name="Bonch-Osmolovskaya E.A."/>
            <person name="Peng X."/>
            <person name="Kublanov I.V."/>
        </authorList>
    </citation>
    <scope>NUCLEOTIDE SEQUENCE [LARGE SCALE GENOMIC DNA]</scope>
    <source>
        <strain evidence="2 3">R1</strain>
    </source>
</reference>
<evidence type="ECO:0000313" key="2">
    <source>
        <dbReference type="EMBL" id="ASV73576.1"/>
    </source>
</evidence>
<accession>A0A286RC91</accession>
<dbReference type="AlphaFoldDB" id="A0A286RC91"/>
<evidence type="ECO:0000313" key="3">
    <source>
        <dbReference type="Proteomes" id="UP000215086"/>
    </source>
</evidence>
<dbReference type="KEGG" id="ttf:THTE_0974"/>
<dbReference type="InterPro" id="IPR018527">
    <property type="entry name" value="Rubredoxin_Fe_BS"/>
</dbReference>
<dbReference type="EMBL" id="CP018477">
    <property type="protein sequence ID" value="ASV73576.1"/>
    <property type="molecule type" value="Genomic_DNA"/>
</dbReference>
<dbReference type="GO" id="GO:0046872">
    <property type="term" value="F:metal ion binding"/>
    <property type="evidence" value="ECO:0007669"/>
    <property type="project" value="UniProtKB-KW"/>
</dbReference>
<sequence length="151" mass="17390">MMALQKVDTMRISSQKDTSRLTFKDFQEAVSWILRGGYRLQLRSDGVVEVCHSLPGGRLVTQDILDALTPFYREFKRRLKKPRGWPRNVELPKWWSDIALGFTITRARASECPECGFPVAILVDFDMWNEWRCPQCGVIAEPCLPNIKTVS</sequence>
<organism evidence="2 3">
    <name type="scientific">Thermogutta terrifontis</name>
    <dbReference type="NCBI Taxonomy" id="1331910"/>
    <lineage>
        <taxon>Bacteria</taxon>
        <taxon>Pseudomonadati</taxon>
        <taxon>Planctomycetota</taxon>
        <taxon>Planctomycetia</taxon>
        <taxon>Pirellulales</taxon>
        <taxon>Thermoguttaceae</taxon>
        <taxon>Thermogutta</taxon>
    </lineage>
</organism>
<name>A0A286RC91_9BACT</name>